<evidence type="ECO:0000313" key="6">
    <source>
        <dbReference type="EMBL" id="CAD7635640.1"/>
    </source>
</evidence>
<dbReference type="EMBL" id="OC871932">
    <property type="protein sequence ID" value="CAD7635640.1"/>
    <property type="molecule type" value="Genomic_DNA"/>
</dbReference>
<dbReference type="GO" id="GO:0008284">
    <property type="term" value="P:positive regulation of cell population proliferation"/>
    <property type="evidence" value="ECO:0007669"/>
    <property type="project" value="TreeGrafter"/>
</dbReference>
<dbReference type="SMART" id="SM00141">
    <property type="entry name" value="PDGF"/>
    <property type="match status" value="1"/>
</dbReference>
<dbReference type="InterPro" id="IPR029034">
    <property type="entry name" value="Cystine-knot_cytokine"/>
</dbReference>
<dbReference type="GO" id="GO:0070851">
    <property type="term" value="F:growth factor receptor binding"/>
    <property type="evidence" value="ECO:0007669"/>
    <property type="project" value="TreeGrafter"/>
</dbReference>
<organism evidence="6">
    <name type="scientific">Medioppia subpectinata</name>
    <dbReference type="NCBI Taxonomy" id="1979941"/>
    <lineage>
        <taxon>Eukaryota</taxon>
        <taxon>Metazoa</taxon>
        <taxon>Ecdysozoa</taxon>
        <taxon>Arthropoda</taxon>
        <taxon>Chelicerata</taxon>
        <taxon>Arachnida</taxon>
        <taxon>Acari</taxon>
        <taxon>Acariformes</taxon>
        <taxon>Sarcoptiformes</taxon>
        <taxon>Oribatida</taxon>
        <taxon>Brachypylina</taxon>
        <taxon>Oppioidea</taxon>
        <taxon>Oppiidae</taxon>
        <taxon>Medioppia</taxon>
    </lineage>
</organism>
<dbReference type="PANTHER" id="PTHR11633:SF1">
    <property type="entry name" value="LD28763P"/>
    <property type="match status" value="1"/>
</dbReference>
<dbReference type="Pfam" id="PF00341">
    <property type="entry name" value="PDGF"/>
    <property type="match status" value="1"/>
</dbReference>
<dbReference type="PROSITE" id="PS50278">
    <property type="entry name" value="PDGF_2"/>
    <property type="match status" value="1"/>
</dbReference>
<proteinExistence type="inferred from homology"/>
<keyword evidence="7" id="KW-1185">Reference proteome</keyword>
<name>A0A7R9L678_9ACAR</name>
<dbReference type="SUPFAM" id="SSF57501">
    <property type="entry name" value="Cystine-knot cytokines"/>
    <property type="match status" value="1"/>
</dbReference>
<evidence type="ECO:0000256" key="3">
    <source>
        <dbReference type="ARBA" id="ARBA00023246"/>
    </source>
</evidence>
<dbReference type="AlphaFoldDB" id="A0A7R9L678"/>
<evidence type="ECO:0000256" key="1">
    <source>
        <dbReference type="ARBA" id="ARBA00006686"/>
    </source>
</evidence>
<dbReference type="InterPro" id="IPR000072">
    <property type="entry name" value="PDGF/VEGF_dom"/>
</dbReference>
<dbReference type="GO" id="GO:0051781">
    <property type="term" value="P:positive regulation of cell division"/>
    <property type="evidence" value="ECO:0007669"/>
    <property type="project" value="UniProtKB-KW"/>
</dbReference>
<evidence type="ECO:0000313" key="7">
    <source>
        <dbReference type="Proteomes" id="UP000759131"/>
    </source>
</evidence>
<dbReference type="Proteomes" id="UP000759131">
    <property type="component" value="Unassembled WGS sequence"/>
</dbReference>
<dbReference type="OrthoDB" id="8878063at2759"/>
<evidence type="ECO:0000256" key="2">
    <source>
        <dbReference type="ARBA" id="ARBA00023030"/>
    </source>
</evidence>
<evidence type="ECO:0000259" key="5">
    <source>
        <dbReference type="PROSITE" id="PS50278"/>
    </source>
</evidence>
<gene>
    <name evidence="6" type="ORF">OSB1V03_LOCUS16031</name>
</gene>
<evidence type="ECO:0000256" key="4">
    <source>
        <dbReference type="RuleBase" id="RU003818"/>
    </source>
</evidence>
<dbReference type="GO" id="GO:0016020">
    <property type="term" value="C:membrane"/>
    <property type="evidence" value="ECO:0007669"/>
    <property type="project" value="InterPro"/>
</dbReference>
<sequence>MASHDQSFDQMSMRDTLESALIRASHATDVNQLLEEFGVIISGRLKGQSYGEQAVCAPELRAVELESPEGNQNSIFFPKCVRIKRCGGCCGPSRLLECTPTKKSYKIIKRAHIRIRRSVDGRAVPNLSQHSTNVEEHEECRCECRVKQTDCDPYIHKYRPELCKCECLNTKDQMECRLNNAYRVWDSSECRCKCIHTKLCSTGLHFDDHTCRVECVQRVVALKRAFITCRCDIICDPRVVVRDDRVYRYVGNGSALKIRLNPTFPSEDHIQDIASNHLSPDIPTSDEPE</sequence>
<accession>A0A7R9L678</accession>
<dbReference type="Gene3D" id="2.10.90.10">
    <property type="entry name" value="Cystine-knot cytokines"/>
    <property type="match status" value="1"/>
</dbReference>
<dbReference type="EMBL" id="CAJPIZ010017357">
    <property type="protein sequence ID" value="CAG2116070.1"/>
    <property type="molecule type" value="Genomic_DNA"/>
</dbReference>
<dbReference type="GO" id="GO:0005615">
    <property type="term" value="C:extracellular space"/>
    <property type="evidence" value="ECO:0007669"/>
    <property type="project" value="TreeGrafter"/>
</dbReference>
<keyword evidence="2 4" id="KW-0339">Growth factor</keyword>
<feature type="domain" description="Platelet-derived growth factor (PDGF) family profile" evidence="5">
    <location>
        <begin position="43"/>
        <end position="147"/>
    </location>
</feature>
<protein>
    <recommendedName>
        <fullName evidence="5">Platelet-derived growth factor (PDGF) family profile domain-containing protein</fullName>
    </recommendedName>
</protein>
<feature type="non-terminal residue" evidence="6">
    <location>
        <position position="1"/>
    </location>
</feature>
<reference evidence="6" key="1">
    <citation type="submission" date="2020-11" db="EMBL/GenBank/DDBJ databases">
        <authorList>
            <person name="Tran Van P."/>
        </authorList>
    </citation>
    <scope>NUCLEOTIDE SEQUENCE</scope>
</reference>
<comment type="similarity">
    <text evidence="1 4">Belongs to the PDGF/VEGF growth factor family.</text>
</comment>
<dbReference type="PANTHER" id="PTHR11633">
    <property type="entry name" value="PLATELET-DERIVED GROWTH FACTOR"/>
    <property type="match status" value="1"/>
</dbReference>
<dbReference type="GO" id="GO:0008083">
    <property type="term" value="F:growth factor activity"/>
    <property type="evidence" value="ECO:0007669"/>
    <property type="project" value="UniProtKB-KW"/>
</dbReference>
<keyword evidence="3" id="KW-0497">Mitogen</keyword>